<reference evidence="3 4" key="1">
    <citation type="submission" date="2024-09" db="EMBL/GenBank/DDBJ databases">
        <authorList>
            <person name="Sun Q."/>
            <person name="Mori K."/>
        </authorList>
    </citation>
    <scope>NUCLEOTIDE SEQUENCE [LARGE SCALE GENOMIC DNA]</scope>
    <source>
        <strain evidence="3 4">JCM 13503</strain>
    </source>
</reference>
<proteinExistence type="predicted"/>
<protein>
    <submittedName>
        <fullName evidence="3">Response regulator</fullName>
    </submittedName>
</protein>
<sequence length="161" mass="18051">MLEENGEQTGGYENNMSRFLHIVVVDDNMTDLMLVEEVFATFNDQVTIKTYQSGQAALDAMRTPKAVLPDVLLLDINMPNMSGFDVLKVMKANERLKLIPVVTLTASVLPEDLVQAYSLYASSYLVKSVGFASFLQQVKGFLAFWKLNRLLDWPIPSSTRP</sequence>
<evidence type="ECO:0000256" key="1">
    <source>
        <dbReference type="PROSITE-ProRule" id="PRU00169"/>
    </source>
</evidence>
<dbReference type="EMBL" id="JBHLYR010000020">
    <property type="protein sequence ID" value="MFB9991564.1"/>
    <property type="molecule type" value="Genomic_DNA"/>
</dbReference>
<keyword evidence="1" id="KW-0597">Phosphoprotein</keyword>
<dbReference type="Gene3D" id="3.40.50.2300">
    <property type="match status" value="1"/>
</dbReference>
<gene>
    <name evidence="3" type="ORF">ACFFLM_06235</name>
</gene>
<comment type="caution">
    <text evidence="3">The sequence shown here is derived from an EMBL/GenBank/DDBJ whole genome shotgun (WGS) entry which is preliminary data.</text>
</comment>
<evidence type="ECO:0000313" key="4">
    <source>
        <dbReference type="Proteomes" id="UP001589733"/>
    </source>
</evidence>
<feature type="domain" description="Response regulatory" evidence="2">
    <location>
        <begin position="21"/>
        <end position="142"/>
    </location>
</feature>
<accession>A0ABV6AVN3</accession>
<dbReference type="PROSITE" id="PS50110">
    <property type="entry name" value="RESPONSE_REGULATORY"/>
    <property type="match status" value="1"/>
</dbReference>
<dbReference type="CDD" id="cd17557">
    <property type="entry name" value="REC_Rcp-like"/>
    <property type="match status" value="1"/>
</dbReference>
<dbReference type="SMART" id="SM00448">
    <property type="entry name" value="REC"/>
    <property type="match status" value="1"/>
</dbReference>
<dbReference type="RefSeq" id="WP_380006808.1">
    <property type="nucleotide sequence ID" value="NZ_JBHLYR010000020.1"/>
</dbReference>
<dbReference type="PANTHER" id="PTHR44520">
    <property type="entry name" value="RESPONSE REGULATOR RCP1-RELATED"/>
    <property type="match status" value="1"/>
</dbReference>
<evidence type="ECO:0000259" key="2">
    <source>
        <dbReference type="PROSITE" id="PS50110"/>
    </source>
</evidence>
<dbReference type="InterPro" id="IPR001789">
    <property type="entry name" value="Sig_transdc_resp-reg_receiver"/>
</dbReference>
<keyword evidence="4" id="KW-1185">Reference proteome</keyword>
<organism evidence="3 4">
    <name type="scientific">Deinococcus oregonensis</name>
    <dbReference type="NCBI Taxonomy" id="1805970"/>
    <lineage>
        <taxon>Bacteria</taxon>
        <taxon>Thermotogati</taxon>
        <taxon>Deinococcota</taxon>
        <taxon>Deinococci</taxon>
        <taxon>Deinococcales</taxon>
        <taxon>Deinococcaceae</taxon>
        <taxon>Deinococcus</taxon>
    </lineage>
</organism>
<dbReference type="Proteomes" id="UP001589733">
    <property type="component" value="Unassembled WGS sequence"/>
</dbReference>
<dbReference type="SUPFAM" id="SSF52172">
    <property type="entry name" value="CheY-like"/>
    <property type="match status" value="1"/>
</dbReference>
<name>A0ABV6AVN3_9DEIO</name>
<dbReference type="InterPro" id="IPR052893">
    <property type="entry name" value="TCS_response_regulator"/>
</dbReference>
<dbReference type="PANTHER" id="PTHR44520:SF2">
    <property type="entry name" value="RESPONSE REGULATOR RCP1"/>
    <property type="match status" value="1"/>
</dbReference>
<evidence type="ECO:0000313" key="3">
    <source>
        <dbReference type="EMBL" id="MFB9991564.1"/>
    </source>
</evidence>
<dbReference type="Pfam" id="PF00072">
    <property type="entry name" value="Response_reg"/>
    <property type="match status" value="1"/>
</dbReference>
<dbReference type="InterPro" id="IPR011006">
    <property type="entry name" value="CheY-like_superfamily"/>
</dbReference>
<feature type="modified residue" description="4-aspartylphosphate" evidence="1">
    <location>
        <position position="75"/>
    </location>
</feature>